<organism evidence="1 2">
    <name type="scientific">Cutibacterium modestum</name>
    <dbReference type="NCBI Taxonomy" id="2559073"/>
    <lineage>
        <taxon>Bacteria</taxon>
        <taxon>Bacillati</taxon>
        <taxon>Actinomycetota</taxon>
        <taxon>Actinomycetes</taxon>
        <taxon>Propionibacteriales</taxon>
        <taxon>Propionibacteriaceae</taxon>
        <taxon>Cutibacterium</taxon>
    </lineage>
</organism>
<name>A0AAD1KQX3_9ACTN</name>
<gene>
    <name evidence="1" type="ORF">KB1_25500</name>
</gene>
<keyword evidence="1" id="KW-0614">Plasmid</keyword>
<proteinExistence type="predicted"/>
<accession>A0AAD1KQX3</accession>
<reference evidence="1" key="1">
    <citation type="submission" date="2021-06" db="EMBL/GenBank/DDBJ databases">
        <title>Genome sequence of Cutibacterium modestum strain KB17-24694.</title>
        <authorList>
            <person name="Dekio I."/>
            <person name="Asahina A."/>
            <person name="Nishida M."/>
        </authorList>
    </citation>
    <scope>NUCLEOTIDE SEQUENCE</scope>
    <source>
        <strain evidence="1">KB17-24694</strain>
        <plasmid evidence="1">pKB17-24694</plasmid>
    </source>
</reference>
<dbReference type="AlphaFoldDB" id="A0AAD1KQX3"/>
<evidence type="ECO:0000313" key="1">
    <source>
        <dbReference type="EMBL" id="BCY26560.1"/>
    </source>
</evidence>
<dbReference type="EMBL" id="AP024748">
    <property type="protein sequence ID" value="BCY26560.1"/>
    <property type="molecule type" value="Genomic_DNA"/>
</dbReference>
<evidence type="ECO:0000313" key="2">
    <source>
        <dbReference type="Proteomes" id="UP000825072"/>
    </source>
</evidence>
<geneLocation type="plasmid" evidence="1">
    <name>pKB17-24694</name>
</geneLocation>
<dbReference type="Proteomes" id="UP000825072">
    <property type="component" value="Chromosome 2"/>
</dbReference>
<sequence>MRRLALVGDVLKHLGTTARQLIIDALEATYGRDNIANRADGTVRLRPPRHQWRAHRSQLNCK</sequence>
<protein>
    <submittedName>
        <fullName evidence="1">Uncharacterized protein</fullName>
    </submittedName>
</protein>